<proteinExistence type="predicted"/>
<reference evidence="1" key="2">
    <citation type="journal article" date="2022" name="Elife">
        <title>Obligate sexual reproduction of a homothallic fungus closely related to the Cryptococcus pathogenic species complex.</title>
        <authorList>
            <person name="Passer A.R."/>
            <person name="Clancey S.A."/>
            <person name="Shea T."/>
            <person name="David-Palma M."/>
            <person name="Averette A.F."/>
            <person name="Boekhout T."/>
            <person name="Porcel B.M."/>
            <person name="Nowrousian M."/>
            <person name="Cuomo C.A."/>
            <person name="Sun S."/>
            <person name="Heitman J."/>
            <person name="Coelho M.A."/>
        </authorList>
    </citation>
    <scope>NUCLEOTIDE SEQUENCE</scope>
    <source>
        <strain evidence="1">CBS 7841</strain>
    </source>
</reference>
<keyword evidence="2" id="KW-1185">Reference proteome</keyword>
<organism evidence="1 2">
    <name type="scientific">Cryptococcus depauperatus CBS 7841</name>
    <dbReference type="NCBI Taxonomy" id="1295531"/>
    <lineage>
        <taxon>Eukaryota</taxon>
        <taxon>Fungi</taxon>
        <taxon>Dikarya</taxon>
        <taxon>Basidiomycota</taxon>
        <taxon>Agaricomycotina</taxon>
        <taxon>Tremellomycetes</taxon>
        <taxon>Tremellales</taxon>
        <taxon>Cryptococcaceae</taxon>
        <taxon>Cryptococcus</taxon>
    </lineage>
</organism>
<dbReference type="VEuPathDB" id="FungiDB:L203_05256"/>
<sequence>MDSGSHPSDQQSNGQSCKGNSSLVGKLDFDRTCFGTGKPYTVQSKVEWTMNGDDFSVKQTWKDPENNTNWSEVELMNTADFTQKGETEGDISKAVKHWLNEQNDERRKNRKIPEAYR</sequence>
<protein>
    <submittedName>
        <fullName evidence="1">Uncharacterized protein</fullName>
    </submittedName>
</protein>
<name>A0A1E3I7N6_9TREE</name>
<dbReference type="RefSeq" id="XP_066069735.1">
    <property type="nucleotide sequence ID" value="XM_066213638.1"/>
</dbReference>
<accession>A0A1E3I7N6</accession>
<dbReference type="AlphaFoldDB" id="A0A1E3I7N6"/>
<dbReference type="KEGG" id="cdep:91088461"/>
<dbReference type="EMBL" id="CP143788">
    <property type="protein sequence ID" value="WVN89035.1"/>
    <property type="molecule type" value="Genomic_DNA"/>
</dbReference>
<reference evidence="1" key="3">
    <citation type="submission" date="2024-01" db="EMBL/GenBank/DDBJ databases">
        <authorList>
            <person name="Coelho M.A."/>
            <person name="David-Palma M."/>
            <person name="Shea T."/>
            <person name="Sun S."/>
            <person name="Cuomo C.A."/>
            <person name="Heitman J."/>
        </authorList>
    </citation>
    <scope>NUCLEOTIDE SEQUENCE</scope>
    <source>
        <strain evidence="1">CBS 7841</strain>
    </source>
</reference>
<gene>
    <name evidence="1" type="ORF">L203_104251</name>
</gene>
<evidence type="ECO:0000313" key="2">
    <source>
        <dbReference type="Proteomes" id="UP000094043"/>
    </source>
</evidence>
<dbReference type="Proteomes" id="UP000094043">
    <property type="component" value="Chromosome 5"/>
</dbReference>
<dbReference type="GeneID" id="91088461"/>
<evidence type="ECO:0000313" key="1">
    <source>
        <dbReference type="EMBL" id="WVN89035.1"/>
    </source>
</evidence>
<reference evidence="1" key="1">
    <citation type="submission" date="2016-06" db="EMBL/GenBank/DDBJ databases">
        <authorList>
            <person name="Cuomo C."/>
            <person name="Litvintseva A."/>
            <person name="Heitman J."/>
            <person name="Chen Y."/>
            <person name="Sun S."/>
            <person name="Springer D."/>
            <person name="Dromer F."/>
            <person name="Young S."/>
            <person name="Zeng Q."/>
            <person name="Chapman S."/>
            <person name="Gujja S."/>
            <person name="Saif S."/>
            <person name="Birren B."/>
        </authorList>
    </citation>
    <scope>NUCLEOTIDE SEQUENCE</scope>
    <source>
        <strain evidence="1">CBS 7841</strain>
    </source>
</reference>